<dbReference type="EMBL" id="CM000627">
    <property type="protein sequence ID" value="EEC43691.1"/>
    <property type="molecule type" value="Genomic_DNA"/>
</dbReference>
<dbReference type="PaxDb" id="2850-Phatr49832"/>
<reference evidence="2 3" key="1">
    <citation type="journal article" date="2008" name="Nature">
        <title>The Phaeodactylum genome reveals the evolutionary history of diatom genomes.</title>
        <authorList>
            <person name="Bowler C."/>
            <person name="Allen A.E."/>
            <person name="Badger J.H."/>
            <person name="Grimwood J."/>
            <person name="Jabbari K."/>
            <person name="Kuo A."/>
            <person name="Maheswari U."/>
            <person name="Martens C."/>
            <person name="Maumus F."/>
            <person name="Otillar R.P."/>
            <person name="Rayko E."/>
            <person name="Salamov A."/>
            <person name="Vandepoele K."/>
            <person name="Beszteri B."/>
            <person name="Gruber A."/>
            <person name="Heijde M."/>
            <person name="Katinka M."/>
            <person name="Mock T."/>
            <person name="Valentin K."/>
            <person name="Verret F."/>
            <person name="Berges J.A."/>
            <person name="Brownlee C."/>
            <person name="Cadoret J.P."/>
            <person name="Chiovitti A."/>
            <person name="Choi C.J."/>
            <person name="Coesel S."/>
            <person name="De Martino A."/>
            <person name="Detter J.C."/>
            <person name="Durkin C."/>
            <person name="Falciatore A."/>
            <person name="Fournet J."/>
            <person name="Haruta M."/>
            <person name="Huysman M.J."/>
            <person name="Jenkins B.D."/>
            <person name="Jiroutova K."/>
            <person name="Jorgensen R.E."/>
            <person name="Joubert Y."/>
            <person name="Kaplan A."/>
            <person name="Kroger N."/>
            <person name="Kroth P.G."/>
            <person name="La Roche J."/>
            <person name="Lindquist E."/>
            <person name="Lommer M."/>
            <person name="Martin-Jezequel V."/>
            <person name="Lopez P.J."/>
            <person name="Lucas S."/>
            <person name="Mangogna M."/>
            <person name="McGinnis K."/>
            <person name="Medlin L.K."/>
            <person name="Montsant A."/>
            <person name="Oudot-Le Secq M.P."/>
            <person name="Napoli C."/>
            <person name="Obornik M."/>
            <person name="Parker M.S."/>
            <person name="Petit J.L."/>
            <person name="Porcel B.M."/>
            <person name="Poulsen N."/>
            <person name="Robison M."/>
            <person name="Rychlewski L."/>
            <person name="Rynearson T.A."/>
            <person name="Schmutz J."/>
            <person name="Shapiro H."/>
            <person name="Siaut M."/>
            <person name="Stanley M."/>
            <person name="Sussman M.R."/>
            <person name="Taylor A.R."/>
            <person name="Vardi A."/>
            <person name="von Dassow P."/>
            <person name="Vyverman W."/>
            <person name="Willis A."/>
            <person name="Wyrwicz L.S."/>
            <person name="Rokhsar D.S."/>
            <person name="Weissenbach J."/>
            <person name="Armbrust E.V."/>
            <person name="Green B.R."/>
            <person name="Van de Peer Y."/>
            <person name="Grigoriev I.V."/>
        </authorList>
    </citation>
    <scope>NUCLEOTIDE SEQUENCE [LARGE SCALE GENOMIC DNA]</scope>
    <source>
        <strain evidence="2 3">CCAP 1055/1</strain>
    </source>
</reference>
<dbReference type="Proteomes" id="UP000000759">
    <property type="component" value="Chromosome 25"/>
</dbReference>
<dbReference type="GeneID" id="7198660"/>
<accession>B7GC02</accession>
<gene>
    <name evidence="2" type="ORF">PHATRDRAFT_49832</name>
</gene>
<feature type="compositionally biased region" description="Polar residues" evidence="1">
    <location>
        <begin position="1"/>
        <end position="21"/>
    </location>
</feature>
<sequence length="262" mass="29031">MVLRTSLSSTMEPTTKTFKSASISPASTPSRGSSSPRRKSSKSLNKPAVIPQTQHSILWCGIARNHTPLARVLVGGKTQDHAKNVIALGRSIVKAEPKSGWDYFHFGNDEQEYGVRGVKFHVYERNAFAPGEKVTLRGLVEETFLNGQKVEVVAYYADQDKYRIRPDASLNAQETLLGDGTVKMTQTSACLFVEKLAVLSEALRGPWREVDRLGAQDMFAAVMQAQAEMYEAVGNEAFHEESLEYSKRVIENNIELLSEGSF</sequence>
<dbReference type="KEGG" id="pti:PHATRDRAFT_49832"/>
<organism evidence="2 3">
    <name type="scientific">Phaeodactylum tricornutum (strain CCAP 1055/1)</name>
    <dbReference type="NCBI Taxonomy" id="556484"/>
    <lineage>
        <taxon>Eukaryota</taxon>
        <taxon>Sar</taxon>
        <taxon>Stramenopiles</taxon>
        <taxon>Ochrophyta</taxon>
        <taxon>Bacillariophyta</taxon>
        <taxon>Bacillariophyceae</taxon>
        <taxon>Bacillariophycidae</taxon>
        <taxon>Naviculales</taxon>
        <taxon>Phaeodactylaceae</taxon>
        <taxon>Phaeodactylum</taxon>
    </lineage>
</organism>
<reference evidence="3" key="2">
    <citation type="submission" date="2008-08" db="EMBL/GenBank/DDBJ databases">
        <authorList>
            <consortium name="Diatom Consortium"/>
            <person name="Grigoriev I."/>
            <person name="Grimwood J."/>
            <person name="Kuo A."/>
            <person name="Otillar R.P."/>
            <person name="Salamov A."/>
            <person name="Detter J.C."/>
            <person name="Lindquist E."/>
            <person name="Shapiro H."/>
            <person name="Lucas S."/>
            <person name="Glavina del Rio T."/>
            <person name="Pitluck S."/>
            <person name="Rokhsar D."/>
            <person name="Bowler C."/>
        </authorList>
    </citation>
    <scope>GENOME REANNOTATION</scope>
    <source>
        <strain evidence="3">CCAP 1055/1</strain>
    </source>
</reference>
<protein>
    <submittedName>
        <fullName evidence="2">Uncharacterized protein</fullName>
    </submittedName>
</protein>
<dbReference type="InParanoid" id="B7GC02"/>
<dbReference type="RefSeq" id="XP_002184632.1">
    <property type="nucleotide sequence ID" value="XM_002184596.1"/>
</dbReference>
<evidence type="ECO:0000313" key="2">
    <source>
        <dbReference type="EMBL" id="EEC43691.1"/>
    </source>
</evidence>
<proteinExistence type="predicted"/>
<keyword evidence="3" id="KW-1185">Reference proteome</keyword>
<feature type="region of interest" description="Disordered" evidence="1">
    <location>
        <begin position="1"/>
        <end position="48"/>
    </location>
</feature>
<name>B7GC02_PHATC</name>
<feature type="compositionally biased region" description="Low complexity" evidence="1">
    <location>
        <begin position="22"/>
        <end position="35"/>
    </location>
</feature>
<dbReference type="AlphaFoldDB" id="B7GC02"/>
<evidence type="ECO:0000256" key="1">
    <source>
        <dbReference type="SAM" id="MobiDB-lite"/>
    </source>
</evidence>
<evidence type="ECO:0000313" key="3">
    <source>
        <dbReference type="Proteomes" id="UP000000759"/>
    </source>
</evidence>